<evidence type="ECO:0000259" key="11">
    <source>
        <dbReference type="PROSITE" id="PS52015"/>
    </source>
</evidence>
<evidence type="ECO:0000256" key="4">
    <source>
        <dbReference type="ARBA" id="ARBA00022475"/>
    </source>
</evidence>
<dbReference type="InterPro" id="IPR037682">
    <property type="entry name" value="TonB_C"/>
</dbReference>
<dbReference type="AlphaFoldDB" id="A0A109BE17"/>
<evidence type="ECO:0000256" key="6">
    <source>
        <dbReference type="ARBA" id="ARBA00022692"/>
    </source>
</evidence>
<proteinExistence type="inferred from homology"/>
<comment type="caution">
    <text evidence="12">The sequence shown here is derived from an EMBL/GenBank/DDBJ whole genome shotgun (WGS) entry which is preliminary data.</text>
</comment>
<dbReference type="GO" id="GO:0015031">
    <property type="term" value="P:protein transport"/>
    <property type="evidence" value="ECO:0007669"/>
    <property type="project" value="UniProtKB-KW"/>
</dbReference>
<evidence type="ECO:0000256" key="5">
    <source>
        <dbReference type="ARBA" id="ARBA00022519"/>
    </source>
</evidence>
<accession>A0A109BE17</accession>
<dbReference type="GO" id="GO:0055085">
    <property type="term" value="P:transmembrane transport"/>
    <property type="evidence" value="ECO:0007669"/>
    <property type="project" value="InterPro"/>
</dbReference>
<feature type="region of interest" description="Disordered" evidence="10">
    <location>
        <begin position="74"/>
        <end position="168"/>
    </location>
</feature>
<keyword evidence="3" id="KW-0813">Transport</keyword>
<keyword evidence="13" id="KW-1185">Reference proteome</keyword>
<evidence type="ECO:0000313" key="12">
    <source>
        <dbReference type="EMBL" id="KWT66830.1"/>
    </source>
</evidence>
<dbReference type="Gene3D" id="3.30.1150.10">
    <property type="match status" value="1"/>
</dbReference>
<dbReference type="STRING" id="121290.APY04_2237"/>
<organism evidence="12 13">
    <name type="scientific">Hyphomicrobium sulfonivorans</name>
    <dbReference type="NCBI Taxonomy" id="121290"/>
    <lineage>
        <taxon>Bacteria</taxon>
        <taxon>Pseudomonadati</taxon>
        <taxon>Pseudomonadota</taxon>
        <taxon>Alphaproteobacteria</taxon>
        <taxon>Hyphomicrobiales</taxon>
        <taxon>Hyphomicrobiaceae</taxon>
        <taxon>Hyphomicrobium</taxon>
    </lineage>
</organism>
<name>A0A109BE17_HYPSL</name>
<evidence type="ECO:0000256" key="2">
    <source>
        <dbReference type="ARBA" id="ARBA00006555"/>
    </source>
</evidence>
<keyword evidence="5" id="KW-0997">Cell inner membrane</keyword>
<dbReference type="SUPFAM" id="SSF74653">
    <property type="entry name" value="TolA/TonB C-terminal domain"/>
    <property type="match status" value="1"/>
</dbReference>
<reference evidence="12 13" key="1">
    <citation type="submission" date="2015-10" db="EMBL/GenBank/DDBJ databases">
        <title>Transcriptomic analysis of a linuron degrading triple-species bacterial consortium.</title>
        <authorList>
            <person name="Albers P."/>
        </authorList>
    </citation>
    <scope>NUCLEOTIDE SEQUENCE [LARGE SCALE GENOMIC DNA]</scope>
    <source>
        <strain evidence="12 13">WDL6</strain>
    </source>
</reference>
<dbReference type="InterPro" id="IPR051045">
    <property type="entry name" value="TonB-dependent_transducer"/>
</dbReference>
<comment type="subcellular location">
    <subcellularLocation>
        <location evidence="1">Cell inner membrane</location>
        <topology evidence="1">Single-pass membrane protein</topology>
        <orientation evidence="1">Periplasmic side</orientation>
    </subcellularLocation>
</comment>
<protein>
    <submittedName>
        <fullName evidence="12">Ferric siderophore transport system, periplasmic binding protein TonB</fullName>
    </submittedName>
</protein>
<sequence length="269" mass="29127">MEFLEGSGARLRRWVFASMLIFSAHAAAGALAFVNWQEEDSLEEDSGVFLVEFAPAPAAPPAEPVNLALGLRSDESAASAAPTEEVKEKSEVETPEVPEAPLAPEPEVVVEKKKEVIEEPEEKEEQEDPRPAQEALPQAASAAQEAAAPPPMDAPVADKPKGPKQGISNKVSTAVVTWQKSISLHLNKHKRYPSAARSNKIEGTANVSFTLDRSGKVIRAEVIKPSGSELLDDEALETLNRASPFPTPPSEVTDHTIRFTLPIQFKFKH</sequence>
<evidence type="ECO:0000256" key="10">
    <source>
        <dbReference type="SAM" id="MobiDB-lite"/>
    </source>
</evidence>
<feature type="compositionally biased region" description="Low complexity" evidence="10">
    <location>
        <begin position="95"/>
        <end position="107"/>
    </location>
</feature>
<evidence type="ECO:0000313" key="13">
    <source>
        <dbReference type="Proteomes" id="UP000059074"/>
    </source>
</evidence>
<dbReference type="PATRIC" id="fig|121290.4.peg.2435"/>
<evidence type="ECO:0000256" key="1">
    <source>
        <dbReference type="ARBA" id="ARBA00004383"/>
    </source>
</evidence>
<feature type="domain" description="TonB C-terminal" evidence="11">
    <location>
        <begin position="177"/>
        <end position="269"/>
    </location>
</feature>
<dbReference type="GO" id="GO:0098797">
    <property type="term" value="C:plasma membrane protein complex"/>
    <property type="evidence" value="ECO:0007669"/>
    <property type="project" value="TreeGrafter"/>
</dbReference>
<evidence type="ECO:0000256" key="3">
    <source>
        <dbReference type="ARBA" id="ARBA00022448"/>
    </source>
</evidence>
<dbReference type="PANTHER" id="PTHR33446:SF2">
    <property type="entry name" value="PROTEIN TONB"/>
    <property type="match status" value="1"/>
</dbReference>
<dbReference type="PROSITE" id="PS52015">
    <property type="entry name" value="TONB_CTD"/>
    <property type="match status" value="1"/>
</dbReference>
<dbReference type="GO" id="GO:0031992">
    <property type="term" value="F:energy transducer activity"/>
    <property type="evidence" value="ECO:0007669"/>
    <property type="project" value="TreeGrafter"/>
</dbReference>
<dbReference type="Pfam" id="PF03544">
    <property type="entry name" value="TonB_C"/>
    <property type="match status" value="1"/>
</dbReference>
<evidence type="ECO:0000256" key="8">
    <source>
        <dbReference type="ARBA" id="ARBA00022989"/>
    </source>
</evidence>
<keyword evidence="9" id="KW-0472">Membrane</keyword>
<dbReference type="InterPro" id="IPR006260">
    <property type="entry name" value="TonB/TolA_C"/>
</dbReference>
<keyword evidence="4" id="KW-1003">Cell membrane</keyword>
<dbReference type="EMBL" id="LMTR01000071">
    <property type="protein sequence ID" value="KWT66830.1"/>
    <property type="molecule type" value="Genomic_DNA"/>
</dbReference>
<evidence type="ECO:0000256" key="9">
    <source>
        <dbReference type="ARBA" id="ARBA00023136"/>
    </source>
</evidence>
<keyword evidence="6" id="KW-0812">Transmembrane</keyword>
<dbReference type="Proteomes" id="UP000059074">
    <property type="component" value="Unassembled WGS sequence"/>
</dbReference>
<feature type="compositionally biased region" description="Acidic residues" evidence="10">
    <location>
        <begin position="118"/>
        <end position="127"/>
    </location>
</feature>
<keyword evidence="8" id="KW-1133">Transmembrane helix</keyword>
<dbReference type="NCBIfam" id="TIGR01352">
    <property type="entry name" value="tonB_Cterm"/>
    <property type="match status" value="1"/>
</dbReference>
<comment type="similarity">
    <text evidence="2">Belongs to the TonB family.</text>
</comment>
<evidence type="ECO:0000256" key="7">
    <source>
        <dbReference type="ARBA" id="ARBA00022927"/>
    </source>
</evidence>
<dbReference type="PANTHER" id="PTHR33446">
    <property type="entry name" value="PROTEIN TONB-RELATED"/>
    <property type="match status" value="1"/>
</dbReference>
<gene>
    <name evidence="12" type="ORF">APY04_2237</name>
</gene>
<feature type="compositionally biased region" description="Low complexity" evidence="10">
    <location>
        <begin position="132"/>
        <end position="147"/>
    </location>
</feature>
<keyword evidence="7" id="KW-0653">Protein transport</keyword>